<gene>
    <name evidence="1" type="ORF">ACFSUC_14570</name>
</gene>
<dbReference type="RefSeq" id="WP_379930351.1">
    <property type="nucleotide sequence ID" value="NZ_JBHUMM010000043.1"/>
</dbReference>
<accession>A0ABW5RDW9</accession>
<organism evidence="1 2">
    <name type="scientific">Marinicrinis sediminis</name>
    <dbReference type="NCBI Taxonomy" id="1652465"/>
    <lineage>
        <taxon>Bacteria</taxon>
        <taxon>Bacillati</taxon>
        <taxon>Bacillota</taxon>
        <taxon>Bacilli</taxon>
        <taxon>Bacillales</taxon>
        <taxon>Paenibacillaceae</taxon>
    </lineage>
</organism>
<comment type="caution">
    <text evidence="1">The sequence shown here is derived from an EMBL/GenBank/DDBJ whole genome shotgun (WGS) entry which is preliminary data.</text>
</comment>
<sequence>MKRVTVRFHFVETDGSSENLDYDGYLTSNNAAIFVDDIGAAVVHVRLLEDDVYLMTSHFTYVRLGTASIEDVPLLYKRLKRMSAYELVIEHVIKLAIDEVAFDL</sequence>
<proteinExistence type="predicted"/>
<evidence type="ECO:0000313" key="1">
    <source>
        <dbReference type="EMBL" id="MFD2672789.1"/>
    </source>
</evidence>
<evidence type="ECO:0000313" key="2">
    <source>
        <dbReference type="Proteomes" id="UP001597497"/>
    </source>
</evidence>
<dbReference type="EMBL" id="JBHUMM010000043">
    <property type="protein sequence ID" value="MFD2672789.1"/>
    <property type="molecule type" value="Genomic_DNA"/>
</dbReference>
<dbReference type="Proteomes" id="UP001597497">
    <property type="component" value="Unassembled WGS sequence"/>
</dbReference>
<keyword evidence="2" id="KW-1185">Reference proteome</keyword>
<reference evidence="2" key="1">
    <citation type="journal article" date="2019" name="Int. J. Syst. Evol. Microbiol.">
        <title>The Global Catalogue of Microorganisms (GCM) 10K type strain sequencing project: providing services to taxonomists for standard genome sequencing and annotation.</title>
        <authorList>
            <consortium name="The Broad Institute Genomics Platform"/>
            <consortium name="The Broad Institute Genome Sequencing Center for Infectious Disease"/>
            <person name="Wu L."/>
            <person name="Ma J."/>
        </authorList>
    </citation>
    <scope>NUCLEOTIDE SEQUENCE [LARGE SCALE GENOMIC DNA]</scope>
    <source>
        <strain evidence="2">KCTC 33676</strain>
    </source>
</reference>
<protein>
    <submittedName>
        <fullName evidence="1">Uncharacterized protein</fullName>
    </submittedName>
</protein>
<name>A0ABW5RDW9_9BACL</name>